<dbReference type="EMBL" id="VWSH01000001">
    <property type="protein sequence ID" value="KAA5537208.1"/>
    <property type="molecule type" value="Genomic_DNA"/>
</dbReference>
<gene>
    <name evidence="1" type="ORF">F0919_05925</name>
</gene>
<dbReference type="AlphaFoldDB" id="A0A5M6CPJ7"/>
<reference evidence="1 2" key="1">
    <citation type="submission" date="2019-09" db="EMBL/GenBank/DDBJ databases">
        <title>Genome sequence and assembly of Taibaiella sp.</title>
        <authorList>
            <person name="Chhetri G."/>
        </authorList>
    </citation>
    <scope>NUCLEOTIDE SEQUENCE [LARGE SCALE GENOMIC DNA]</scope>
    <source>
        <strain evidence="1 2">KVB11</strain>
    </source>
</reference>
<name>A0A5M6CPJ7_9BACT</name>
<keyword evidence="2" id="KW-1185">Reference proteome</keyword>
<sequence>MSRSVIIQIPEPCHENWEGMKPNACGRFCTSCEKIVIDFSHMTDSELIKIISNTGSRACGRFDESQLNRPIAIAREKSSGPFLFVISKVAASFILLQTLVNNSFGQKLPVSSIEQTAHTNTGDGRKLIIKGRIQDFNTKKPLTGMEITVSGISYVKYSDAEGHFQFVLPDSFQGKKIIISANYQPSASPEIAGTIIREEYVTFDEGEQQKEIQLYRYPFSEMEPFIMEIPYGPPVAGGIYLRENSTSGDMVIKIERPSFFQRIKNIFKKKKH</sequence>
<dbReference type="SUPFAM" id="SSF49464">
    <property type="entry name" value="Carboxypeptidase regulatory domain-like"/>
    <property type="match status" value="1"/>
</dbReference>
<evidence type="ECO:0000313" key="1">
    <source>
        <dbReference type="EMBL" id="KAA5537208.1"/>
    </source>
</evidence>
<organism evidence="1 2">
    <name type="scientific">Taibaiella lutea</name>
    <dbReference type="NCBI Taxonomy" id="2608001"/>
    <lineage>
        <taxon>Bacteria</taxon>
        <taxon>Pseudomonadati</taxon>
        <taxon>Bacteroidota</taxon>
        <taxon>Chitinophagia</taxon>
        <taxon>Chitinophagales</taxon>
        <taxon>Chitinophagaceae</taxon>
        <taxon>Taibaiella</taxon>
    </lineage>
</organism>
<dbReference type="RefSeq" id="WP_150031784.1">
    <property type="nucleotide sequence ID" value="NZ_VWSH01000001.1"/>
</dbReference>
<proteinExistence type="predicted"/>
<comment type="caution">
    <text evidence="1">The sequence shown here is derived from an EMBL/GenBank/DDBJ whole genome shotgun (WGS) entry which is preliminary data.</text>
</comment>
<accession>A0A5M6CPJ7</accession>
<dbReference type="Gene3D" id="2.60.40.1120">
    <property type="entry name" value="Carboxypeptidase-like, regulatory domain"/>
    <property type="match status" value="1"/>
</dbReference>
<evidence type="ECO:0008006" key="3">
    <source>
        <dbReference type="Google" id="ProtNLM"/>
    </source>
</evidence>
<dbReference type="InterPro" id="IPR008969">
    <property type="entry name" value="CarboxyPept-like_regulatory"/>
</dbReference>
<protein>
    <recommendedName>
        <fullName evidence="3">Carboxypeptidase-like regulatory domain-containing protein</fullName>
    </recommendedName>
</protein>
<evidence type="ECO:0000313" key="2">
    <source>
        <dbReference type="Proteomes" id="UP000323632"/>
    </source>
</evidence>
<dbReference type="Proteomes" id="UP000323632">
    <property type="component" value="Unassembled WGS sequence"/>
</dbReference>